<evidence type="ECO:0000256" key="5">
    <source>
        <dbReference type="SAM" id="MobiDB-lite"/>
    </source>
</evidence>
<evidence type="ECO:0000313" key="6">
    <source>
        <dbReference type="EMBL" id="SNS44993.1"/>
    </source>
</evidence>
<dbReference type="RefSeq" id="WP_245817816.1">
    <property type="nucleotide sequence ID" value="NZ_FZOU01000001.1"/>
</dbReference>
<evidence type="ECO:0000256" key="4">
    <source>
        <dbReference type="ARBA" id="ARBA00024746"/>
    </source>
</evidence>
<gene>
    <name evidence="6" type="ORF">SAMN05421770_1011023</name>
</gene>
<accession>A0A239ELS8</accession>
<feature type="region of interest" description="Disordered" evidence="5">
    <location>
        <begin position="1"/>
        <end position="43"/>
    </location>
</feature>
<dbReference type="InterPro" id="IPR005648">
    <property type="entry name" value="FlgD"/>
</dbReference>
<comment type="function">
    <text evidence="4">Required for flagellar hook formation. May act as a scaffolding protein.</text>
</comment>
<keyword evidence="7" id="KW-1185">Reference proteome</keyword>
<dbReference type="Proteomes" id="UP000198356">
    <property type="component" value="Unassembled WGS sequence"/>
</dbReference>
<protein>
    <recommendedName>
        <fullName evidence="2">Basal-body rod modification protein FlgD</fullName>
    </recommendedName>
</protein>
<organism evidence="6 7">
    <name type="scientific">Granulicella rosea</name>
    <dbReference type="NCBI Taxonomy" id="474952"/>
    <lineage>
        <taxon>Bacteria</taxon>
        <taxon>Pseudomonadati</taxon>
        <taxon>Acidobacteriota</taxon>
        <taxon>Terriglobia</taxon>
        <taxon>Terriglobales</taxon>
        <taxon>Acidobacteriaceae</taxon>
        <taxon>Granulicella</taxon>
    </lineage>
</organism>
<keyword evidence="3" id="KW-1005">Bacterial flagellum biogenesis</keyword>
<comment type="similarity">
    <text evidence="1">Belongs to the FlgD family.</text>
</comment>
<sequence>MELTSNTLHNSAQSVANSMIPTASAAKPMDTSTSTTSTSTAGDITSDDFLTLLVTEMKNQDPTQPTDPNAYIQQLVGVNSLQQLISINQELGAATGASGSSSSSAIAVTPSTSAL</sequence>
<dbReference type="GO" id="GO:0044781">
    <property type="term" value="P:bacterial-type flagellum organization"/>
    <property type="evidence" value="ECO:0007669"/>
    <property type="project" value="UniProtKB-KW"/>
</dbReference>
<keyword evidence="6" id="KW-0969">Cilium</keyword>
<feature type="compositionally biased region" description="Polar residues" evidence="5">
    <location>
        <begin position="1"/>
        <end position="21"/>
    </location>
</feature>
<proteinExistence type="inferred from homology"/>
<dbReference type="EMBL" id="FZOU01000001">
    <property type="protein sequence ID" value="SNS44993.1"/>
    <property type="molecule type" value="Genomic_DNA"/>
</dbReference>
<dbReference type="AlphaFoldDB" id="A0A239ELS8"/>
<keyword evidence="6" id="KW-0966">Cell projection</keyword>
<evidence type="ECO:0000256" key="1">
    <source>
        <dbReference type="ARBA" id="ARBA00010577"/>
    </source>
</evidence>
<reference evidence="6 7" key="1">
    <citation type="submission" date="2017-06" db="EMBL/GenBank/DDBJ databases">
        <authorList>
            <person name="Kim H.J."/>
            <person name="Triplett B.A."/>
        </authorList>
    </citation>
    <scope>NUCLEOTIDE SEQUENCE [LARGE SCALE GENOMIC DNA]</scope>
    <source>
        <strain evidence="6 7">DSM 18704</strain>
    </source>
</reference>
<keyword evidence="6" id="KW-0282">Flagellum</keyword>
<dbReference type="Pfam" id="PF03963">
    <property type="entry name" value="FlgD"/>
    <property type="match status" value="1"/>
</dbReference>
<evidence type="ECO:0000256" key="2">
    <source>
        <dbReference type="ARBA" id="ARBA00016013"/>
    </source>
</evidence>
<feature type="compositionally biased region" description="Low complexity" evidence="5">
    <location>
        <begin position="30"/>
        <end position="43"/>
    </location>
</feature>
<feature type="region of interest" description="Disordered" evidence="5">
    <location>
        <begin position="93"/>
        <end position="115"/>
    </location>
</feature>
<evidence type="ECO:0000256" key="3">
    <source>
        <dbReference type="ARBA" id="ARBA00022795"/>
    </source>
</evidence>
<evidence type="ECO:0000313" key="7">
    <source>
        <dbReference type="Proteomes" id="UP000198356"/>
    </source>
</evidence>
<name>A0A239ELS8_9BACT</name>